<accession>A0A9D1JYV3</accession>
<evidence type="ECO:0000259" key="1">
    <source>
        <dbReference type="PROSITE" id="PS50887"/>
    </source>
</evidence>
<dbReference type="GO" id="GO:1902201">
    <property type="term" value="P:negative regulation of bacterial-type flagellum-dependent cell motility"/>
    <property type="evidence" value="ECO:0007669"/>
    <property type="project" value="TreeGrafter"/>
</dbReference>
<dbReference type="Pfam" id="PF13185">
    <property type="entry name" value="GAF_2"/>
    <property type="match status" value="1"/>
</dbReference>
<feature type="domain" description="GGDEF" evidence="1">
    <location>
        <begin position="390"/>
        <end position="524"/>
    </location>
</feature>
<dbReference type="SMART" id="SM00267">
    <property type="entry name" value="GGDEF"/>
    <property type="match status" value="1"/>
</dbReference>
<dbReference type="EMBL" id="DVJQ01000074">
    <property type="protein sequence ID" value="HIS75097.1"/>
    <property type="molecule type" value="Genomic_DNA"/>
</dbReference>
<dbReference type="Gene3D" id="3.30.70.270">
    <property type="match status" value="1"/>
</dbReference>
<dbReference type="FunFam" id="3.30.70.270:FF:000001">
    <property type="entry name" value="Diguanylate cyclase domain protein"/>
    <property type="match status" value="1"/>
</dbReference>
<dbReference type="GO" id="GO:0043709">
    <property type="term" value="P:cell adhesion involved in single-species biofilm formation"/>
    <property type="evidence" value="ECO:0007669"/>
    <property type="project" value="TreeGrafter"/>
</dbReference>
<name>A0A9D1JYV3_9BACT</name>
<dbReference type="Pfam" id="PF00990">
    <property type="entry name" value="GGDEF"/>
    <property type="match status" value="1"/>
</dbReference>
<dbReference type="GO" id="GO:0052621">
    <property type="term" value="F:diguanylate cyclase activity"/>
    <property type="evidence" value="ECO:0007669"/>
    <property type="project" value="TreeGrafter"/>
</dbReference>
<dbReference type="InterPro" id="IPR003018">
    <property type="entry name" value="GAF"/>
</dbReference>
<dbReference type="InterPro" id="IPR000160">
    <property type="entry name" value="GGDEF_dom"/>
</dbReference>
<dbReference type="InterPro" id="IPR043128">
    <property type="entry name" value="Rev_trsase/Diguanyl_cyclase"/>
</dbReference>
<dbReference type="PROSITE" id="PS50887">
    <property type="entry name" value="GGDEF"/>
    <property type="match status" value="1"/>
</dbReference>
<dbReference type="SMART" id="SM00065">
    <property type="entry name" value="GAF"/>
    <property type="match status" value="1"/>
</dbReference>
<sequence length="536" mass="60429">MSDTNEISNIENNVVHLSRMFDISTIANQAQGVYDLLKKMSDYIVKLINNQNVSFYVLEGQIFRSVVTAQNSRADECFESEQENEAFLAAINEGKIVDTRNEHGDILFASFWEKNGLEKLKPKYLRAFFSNGVPVCFCFIGLSDTFSNLTKEQREVLDLAFDYIEPIIGKYLNDLKKEHEIIKLQKSLYNISILYNISQAVNFIDDLKRLLQVILSKAIDTLEAEKGSLMLYDYSQNSLQVRVVYGLQDKKVEEGINNGIIQCSKIKAGEGVAGMVFLERKPIITNLGSADPRFIVKDILTNTHSLLCVPLIAKGEAIGVINITNKKNGKLFNQKDLEFMTSLANQAAIAIDNAKLYELATKDGLTKLYIYRHFYTLLENEIRRCARYKRDMSLLMLDIDNFKNVNDTYGHLVGDQILRELARTISETVRKIDIPARYGGEEFVVILPETTKEDAVVIAQRLRKNISKIEVAANEATTISPTTSIGVAQYPYDGVDPKSLINAADTALYHSKNNGKNVVSTYSKDGCQLIERTEII</sequence>
<dbReference type="InterPro" id="IPR029016">
    <property type="entry name" value="GAF-like_dom_sf"/>
</dbReference>
<dbReference type="InterPro" id="IPR050469">
    <property type="entry name" value="Diguanylate_Cyclase"/>
</dbReference>
<reference evidence="2" key="1">
    <citation type="submission" date="2020-10" db="EMBL/GenBank/DDBJ databases">
        <authorList>
            <person name="Gilroy R."/>
        </authorList>
    </citation>
    <scope>NUCLEOTIDE SEQUENCE</scope>
    <source>
        <strain evidence="2">CHK152-2871</strain>
    </source>
</reference>
<dbReference type="InterPro" id="IPR029787">
    <property type="entry name" value="Nucleotide_cyclase"/>
</dbReference>
<dbReference type="Gene3D" id="3.30.450.40">
    <property type="match status" value="1"/>
</dbReference>
<protein>
    <submittedName>
        <fullName evidence="2">Sensor domain-containing diguanylate cyclase</fullName>
    </submittedName>
</protein>
<evidence type="ECO:0000313" key="3">
    <source>
        <dbReference type="Proteomes" id="UP000886865"/>
    </source>
</evidence>
<dbReference type="GO" id="GO:0005886">
    <property type="term" value="C:plasma membrane"/>
    <property type="evidence" value="ECO:0007669"/>
    <property type="project" value="TreeGrafter"/>
</dbReference>
<gene>
    <name evidence="2" type="ORF">IAA86_08785</name>
</gene>
<dbReference type="CDD" id="cd01949">
    <property type="entry name" value="GGDEF"/>
    <property type="match status" value="1"/>
</dbReference>
<dbReference type="Proteomes" id="UP000886865">
    <property type="component" value="Unassembled WGS sequence"/>
</dbReference>
<organism evidence="2 3">
    <name type="scientific">Candidatus Galligastranaerophilus intestinavium</name>
    <dbReference type="NCBI Taxonomy" id="2840836"/>
    <lineage>
        <taxon>Bacteria</taxon>
        <taxon>Candidatus Galligastranaerophilus</taxon>
    </lineage>
</organism>
<dbReference type="AlphaFoldDB" id="A0A9D1JYV3"/>
<dbReference type="SUPFAM" id="SSF55073">
    <property type="entry name" value="Nucleotide cyclase"/>
    <property type="match status" value="1"/>
</dbReference>
<dbReference type="PANTHER" id="PTHR45138:SF9">
    <property type="entry name" value="DIGUANYLATE CYCLASE DGCM-RELATED"/>
    <property type="match status" value="1"/>
</dbReference>
<dbReference type="NCBIfam" id="TIGR00254">
    <property type="entry name" value="GGDEF"/>
    <property type="match status" value="1"/>
</dbReference>
<comment type="caution">
    <text evidence="2">The sequence shown here is derived from an EMBL/GenBank/DDBJ whole genome shotgun (WGS) entry which is preliminary data.</text>
</comment>
<dbReference type="SUPFAM" id="SSF55781">
    <property type="entry name" value="GAF domain-like"/>
    <property type="match status" value="1"/>
</dbReference>
<reference evidence="2" key="2">
    <citation type="journal article" date="2021" name="PeerJ">
        <title>Extensive microbial diversity within the chicken gut microbiome revealed by metagenomics and culture.</title>
        <authorList>
            <person name="Gilroy R."/>
            <person name="Ravi A."/>
            <person name="Getino M."/>
            <person name="Pursley I."/>
            <person name="Horton D.L."/>
            <person name="Alikhan N.F."/>
            <person name="Baker D."/>
            <person name="Gharbi K."/>
            <person name="Hall N."/>
            <person name="Watson M."/>
            <person name="Adriaenssens E.M."/>
            <person name="Foster-Nyarko E."/>
            <person name="Jarju S."/>
            <person name="Secka A."/>
            <person name="Antonio M."/>
            <person name="Oren A."/>
            <person name="Chaudhuri R.R."/>
            <person name="La Ragione R."/>
            <person name="Hildebrand F."/>
            <person name="Pallen M.J."/>
        </authorList>
    </citation>
    <scope>NUCLEOTIDE SEQUENCE</scope>
    <source>
        <strain evidence="2">CHK152-2871</strain>
    </source>
</reference>
<proteinExistence type="predicted"/>
<evidence type="ECO:0000313" key="2">
    <source>
        <dbReference type="EMBL" id="HIS75097.1"/>
    </source>
</evidence>
<dbReference type="PANTHER" id="PTHR45138">
    <property type="entry name" value="REGULATORY COMPONENTS OF SENSORY TRANSDUCTION SYSTEM"/>
    <property type="match status" value="1"/>
</dbReference>